<sequence length="86" mass="9303">MYQSGSDFTCLPVEPRPCATGTFHSWQSGRAISSTQVGNTAEGKPRRGPKACVLVTGKDEMCIEERRCSVLDICKISSSSNAGYEQ</sequence>
<dbReference type="Proteomes" id="UP001266305">
    <property type="component" value="Unassembled WGS sequence"/>
</dbReference>
<accession>A0ABQ9U7V7</accession>
<reference evidence="1 2" key="1">
    <citation type="submission" date="2023-05" db="EMBL/GenBank/DDBJ databases">
        <title>B98-5 Cell Line De Novo Hybrid Assembly: An Optical Mapping Approach.</title>
        <authorList>
            <person name="Kananen K."/>
            <person name="Auerbach J.A."/>
            <person name="Kautto E."/>
            <person name="Blachly J.S."/>
        </authorList>
    </citation>
    <scope>NUCLEOTIDE SEQUENCE [LARGE SCALE GENOMIC DNA]</scope>
    <source>
        <strain evidence="1">B95-8</strain>
        <tissue evidence="1">Cell line</tissue>
    </source>
</reference>
<evidence type="ECO:0000313" key="2">
    <source>
        <dbReference type="Proteomes" id="UP001266305"/>
    </source>
</evidence>
<keyword evidence="2" id="KW-1185">Reference proteome</keyword>
<organism evidence="1 2">
    <name type="scientific">Saguinus oedipus</name>
    <name type="common">Cotton-top tamarin</name>
    <name type="synonym">Oedipomidas oedipus</name>
    <dbReference type="NCBI Taxonomy" id="9490"/>
    <lineage>
        <taxon>Eukaryota</taxon>
        <taxon>Metazoa</taxon>
        <taxon>Chordata</taxon>
        <taxon>Craniata</taxon>
        <taxon>Vertebrata</taxon>
        <taxon>Euteleostomi</taxon>
        <taxon>Mammalia</taxon>
        <taxon>Eutheria</taxon>
        <taxon>Euarchontoglires</taxon>
        <taxon>Primates</taxon>
        <taxon>Haplorrhini</taxon>
        <taxon>Platyrrhini</taxon>
        <taxon>Cebidae</taxon>
        <taxon>Callitrichinae</taxon>
        <taxon>Saguinus</taxon>
    </lineage>
</organism>
<proteinExistence type="predicted"/>
<comment type="caution">
    <text evidence="1">The sequence shown here is derived from an EMBL/GenBank/DDBJ whole genome shotgun (WGS) entry which is preliminary data.</text>
</comment>
<protein>
    <submittedName>
        <fullName evidence="1">Uncharacterized protein</fullName>
    </submittedName>
</protein>
<gene>
    <name evidence="1" type="ORF">P7K49_029650</name>
</gene>
<dbReference type="EMBL" id="JASSZA010000015">
    <property type="protein sequence ID" value="KAK2093121.1"/>
    <property type="molecule type" value="Genomic_DNA"/>
</dbReference>
<evidence type="ECO:0000313" key="1">
    <source>
        <dbReference type="EMBL" id="KAK2093121.1"/>
    </source>
</evidence>
<name>A0ABQ9U7V7_SAGOE</name>